<gene>
    <name evidence="2" type="ORF">TorRG33x02_168760</name>
</gene>
<dbReference type="OrthoDB" id="1500393at2759"/>
<protein>
    <submittedName>
        <fullName evidence="2">Uncharacterized protein</fullName>
    </submittedName>
</protein>
<dbReference type="InParanoid" id="A0A2P5EPC2"/>
<evidence type="ECO:0000313" key="2">
    <source>
        <dbReference type="EMBL" id="PON87384.1"/>
    </source>
</evidence>
<dbReference type="Proteomes" id="UP000237000">
    <property type="component" value="Unassembled WGS sequence"/>
</dbReference>
<sequence length="161" mass="17327">MVGVVRRRWADSSQPEGRGPAGPQSQGLHQGRPLHPLVHGEVDDVDPLLALKSFEDGLVRGEVGEFEVRTGLVEVHLEEIGEGMVKGVFRVKPVDSPGQGLGEEGGYLPHGAGLRHSQIVDLLHQSLGYAQVVLLYGFCAGHQSVDESNSVLLRVDEDGPR</sequence>
<evidence type="ECO:0000256" key="1">
    <source>
        <dbReference type="SAM" id="MobiDB-lite"/>
    </source>
</evidence>
<keyword evidence="3" id="KW-1185">Reference proteome</keyword>
<accession>A0A2P5EPC2</accession>
<evidence type="ECO:0000313" key="3">
    <source>
        <dbReference type="Proteomes" id="UP000237000"/>
    </source>
</evidence>
<proteinExistence type="predicted"/>
<feature type="region of interest" description="Disordered" evidence="1">
    <location>
        <begin position="1"/>
        <end position="35"/>
    </location>
</feature>
<comment type="caution">
    <text evidence="2">The sequence shown here is derived from an EMBL/GenBank/DDBJ whole genome shotgun (WGS) entry which is preliminary data.</text>
</comment>
<dbReference type="EMBL" id="JXTC01000118">
    <property type="protein sequence ID" value="PON87384.1"/>
    <property type="molecule type" value="Genomic_DNA"/>
</dbReference>
<organism evidence="2 3">
    <name type="scientific">Trema orientale</name>
    <name type="common">Charcoal tree</name>
    <name type="synonym">Celtis orientalis</name>
    <dbReference type="NCBI Taxonomy" id="63057"/>
    <lineage>
        <taxon>Eukaryota</taxon>
        <taxon>Viridiplantae</taxon>
        <taxon>Streptophyta</taxon>
        <taxon>Embryophyta</taxon>
        <taxon>Tracheophyta</taxon>
        <taxon>Spermatophyta</taxon>
        <taxon>Magnoliopsida</taxon>
        <taxon>eudicotyledons</taxon>
        <taxon>Gunneridae</taxon>
        <taxon>Pentapetalae</taxon>
        <taxon>rosids</taxon>
        <taxon>fabids</taxon>
        <taxon>Rosales</taxon>
        <taxon>Cannabaceae</taxon>
        <taxon>Trema</taxon>
    </lineage>
</organism>
<name>A0A2P5EPC2_TREOI</name>
<dbReference type="AlphaFoldDB" id="A0A2P5EPC2"/>
<reference evidence="3" key="1">
    <citation type="submission" date="2016-06" db="EMBL/GenBank/DDBJ databases">
        <title>Parallel loss of symbiosis genes in relatives of nitrogen-fixing non-legume Parasponia.</title>
        <authorList>
            <person name="Van Velzen R."/>
            <person name="Holmer R."/>
            <person name="Bu F."/>
            <person name="Rutten L."/>
            <person name="Van Zeijl A."/>
            <person name="Liu W."/>
            <person name="Santuari L."/>
            <person name="Cao Q."/>
            <person name="Sharma T."/>
            <person name="Shen D."/>
            <person name="Roswanjaya Y."/>
            <person name="Wardhani T."/>
            <person name="Kalhor M.S."/>
            <person name="Jansen J."/>
            <person name="Van den Hoogen J."/>
            <person name="Gungor B."/>
            <person name="Hartog M."/>
            <person name="Hontelez J."/>
            <person name="Verver J."/>
            <person name="Yang W.-C."/>
            <person name="Schijlen E."/>
            <person name="Repin R."/>
            <person name="Schilthuizen M."/>
            <person name="Schranz E."/>
            <person name="Heidstra R."/>
            <person name="Miyata K."/>
            <person name="Fedorova E."/>
            <person name="Kohlen W."/>
            <person name="Bisseling T."/>
            <person name="Smit S."/>
            <person name="Geurts R."/>
        </authorList>
    </citation>
    <scope>NUCLEOTIDE SEQUENCE [LARGE SCALE GENOMIC DNA]</scope>
    <source>
        <strain evidence="3">cv. RG33-2</strain>
    </source>
</reference>